<evidence type="ECO:0000256" key="1">
    <source>
        <dbReference type="SAM" id="SignalP"/>
    </source>
</evidence>
<protein>
    <submittedName>
        <fullName evidence="2">Uncharacterized protein</fullName>
    </submittedName>
</protein>
<evidence type="ECO:0000313" key="3">
    <source>
        <dbReference type="Proteomes" id="UP000316801"/>
    </source>
</evidence>
<dbReference type="EMBL" id="VJMG01000043">
    <property type="protein sequence ID" value="TRL37447.1"/>
    <property type="molecule type" value="Genomic_DNA"/>
</dbReference>
<comment type="caution">
    <text evidence="2">The sequence shown here is derived from an EMBL/GenBank/DDBJ whole genome shotgun (WGS) entry which is preliminary data.</text>
</comment>
<keyword evidence="3" id="KW-1185">Reference proteome</keyword>
<organism evidence="2 3">
    <name type="scientific">Rhizobium straminoryzae</name>
    <dbReference type="NCBI Taxonomy" id="1387186"/>
    <lineage>
        <taxon>Bacteria</taxon>
        <taxon>Pseudomonadati</taxon>
        <taxon>Pseudomonadota</taxon>
        <taxon>Alphaproteobacteria</taxon>
        <taxon>Hyphomicrobiales</taxon>
        <taxon>Rhizobiaceae</taxon>
        <taxon>Rhizobium/Agrobacterium group</taxon>
        <taxon>Rhizobium</taxon>
    </lineage>
</organism>
<reference evidence="2 3" key="1">
    <citation type="submission" date="2019-07" db="EMBL/GenBank/DDBJ databases">
        <title>Ln-dependent methylotrophs.</title>
        <authorList>
            <person name="Tani A."/>
        </authorList>
    </citation>
    <scope>NUCLEOTIDE SEQUENCE [LARGE SCALE GENOMIC DNA]</scope>
    <source>
        <strain evidence="2 3">SM12</strain>
    </source>
</reference>
<dbReference type="AlphaFoldDB" id="A0A549T6E2"/>
<gene>
    <name evidence="2" type="ORF">FNA46_15170</name>
</gene>
<sequence length="141" mass="15332">MRLTNPFTGIMYLLLALLLVAGMPARGHAAGECGVDPGRHADLATKIAYGHAFTKHSGEFVKGVVIARLAFPDKTIEDAEKFAEFLTKILDLPSVSKSLTNSRAAYWDSRTGTVIIFNPLPEDCGTAFRPTSGKAYFDNLR</sequence>
<accession>A0A549T6E2</accession>
<evidence type="ECO:0000313" key="2">
    <source>
        <dbReference type="EMBL" id="TRL37447.1"/>
    </source>
</evidence>
<feature type="signal peptide" evidence="1">
    <location>
        <begin position="1"/>
        <end position="29"/>
    </location>
</feature>
<dbReference type="Proteomes" id="UP000316801">
    <property type="component" value="Unassembled WGS sequence"/>
</dbReference>
<feature type="chain" id="PRO_5022166936" evidence="1">
    <location>
        <begin position="30"/>
        <end position="141"/>
    </location>
</feature>
<name>A0A549T6E2_9HYPH</name>
<keyword evidence="1" id="KW-0732">Signal</keyword>
<proteinExistence type="predicted"/>